<dbReference type="GO" id="GO:0005829">
    <property type="term" value="C:cytosol"/>
    <property type="evidence" value="ECO:0007669"/>
    <property type="project" value="TreeGrafter"/>
</dbReference>
<dbReference type="InterPro" id="IPR013766">
    <property type="entry name" value="Thioredoxin_domain"/>
</dbReference>
<name>A0A956M5K8_UNCEI</name>
<organism evidence="11 12">
    <name type="scientific">Eiseniibacteriota bacterium</name>
    <dbReference type="NCBI Taxonomy" id="2212470"/>
    <lineage>
        <taxon>Bacteria</taxon>
        <taxon>Candidatus Eiseniibacteriota</taxon>
    </lineage>
</organism>
<keyword evidence="5 9" id="KW-0676">Redox-active center</keyword>
<evidence type="ECO:0000256" key="7">
    <source>
        <dbReference type="PIRNR" id="PIRNR000077"/>
    </source>
</evidence>
<feature type="site" description="Deprotonates C-terminal active site Cys" evidence="8">
    <location>
        <position position="26"/>
    </location>
</feature>
<dbReference type="InterPro" id="IPR005746">
    <property type="entry name" value="Thioredoxin"/>
</dbReference>
<dbReference type="NCBIfam" id="TIGR01068">
    <property type="entry name" value="thioredoxin"/>
    <property type="match status" value="1"/>
</dbReference>
<keyword evidence="3" id="KW-0249">Electron transport</keyword>
<dbReference type="Pfam" id="PF00085">
    <property type="entry name" value="Thioredoxin"/>
    <property type="match status" value="1"/>
</dbReference>
<evidence type="ECO:0000256" key="5">
    <source>
        <dbReference type="ARBA" id="ARBA00023284"/>
    </source>
</evidence>
<feature type="active site" description="Nucleophile" evidence="8">
    <location>
        <position position="32"/>
    </location>
</feature>
<protein>
    <recommendedName>
        <fullName evidence="6 7">Thioredoxin</fullName>
    </recommendedName>
</protein>
<evidence type="ECO:0000256" key="9">
    <source>
        <dbReference type="PIRSR" id="PIRSR000077-4"/>
    </source>
</evidence>
<dbReference type="GO" id="GO:0015035">
    <property type="term" value="F:protein-disulfide reductase activity"/>
    <property type="evidence" value="ECO:0007669"/>
    <property type="project" value="UniProtKB-UniRule"/>
</dbReference>
<evidence type="ECO:0000256" key="6">
    <source>
        <dbReference type="NCBIfam" id="TIGR01068"/>
    </source>
</evidence>
<keyword evidence="2" id="KW-0813">Transport</keyword>
<evidence type="ECO:0000256" key="3">
    <source>
        <dbReference type="ARBA" id="ARBA00022982"/>
    </source>
</evidence>
<feature type="active site" description="Nucleophile" evidence="8">
    <location>
        <position position="35"/>
    </location>
</feature>
<dbReference type="PIRSF" id="PIRSF000077">
    <property type="entry name" value="Thioredoxin"/>
    <property type="match status" value="1"/>
</dbReference>
<accession>A0A956M5K8</accession>
<dbReference type="PROSITE" id="PS00194">
    <property type="entry name" value="THIOREDOXIN_1"/>
    <property type="match status" value="1"/>
</dbReference>
<dbReference type="PRINTS" id="PR00421">
    <property type="entry name" value="THIOREDOXIN"/>
</dbReference>
<comment type="similarity">
    <text evidence="1 7">Belongs to the thioredoxin family.</text>
</comment>
<evidence type="ECO:0000256" key="1">
    <source>
        <dbReference type="ARBA" id="ARBA00008987"/>
    </source>
</evidence>
<evidence type="ECO:0000259" key="10">
    <source>
        <dbReference type="PROSITE" id="PS51352"/>
    </source>
</evidence>
<dbReference type="AlphaFoldDB" id="A0A956M5K8"/>
<evidence type="ECO:0000256" key="2">
    <source>
        <dbReference type="ARBA" id="ARBA00022448"/>
    </source>
</evidence>
<dbReference type="InterPro" id="IPR036249">
    <property type="entry name" value="Thioredoxin-like_sf"/>
</dbReference>
<dbReference type="GO" id="GO:0045454">
    <property type="term" value="P:cell redox homeostasis"/>
    <property type="evidence" value="ECO:0007669"/>
    <property type="project" value="TreeGrafter"/>
</dbReference>
<dbReference type="EMBL" id="JAGQHR010001084">
    <property type="protein sequence ID" value="MCA9730281.1"/>
    <property type="molecule type" value="Genomic_DNA"/>
</dbReference>
<evidence type="ECO:0000313" key="12">
    <source>
        <dbReference type="Proteomes" id="UP000697710"/>
    </source>
</evidence>
<reference evidence="11" key="2">
    <citation type="journal article" date="2021" name="Microbiome">
        <title>Successional dynamics and alternative stable states in a saline activated sludge microbial community over 9 years.</title>
        <authorList>
            <person name="Wang Y."/>
            <person name="Ye J."/>
            <person name="Ju F."/>
            <person name="Liu L."/>
            <person name="Boyd J.A."/>
            <person name="Deng Y."/>
            <person name="Parks D.H."/>
            <person name="Jiang X."/>
            <person name="Yin X."/>
            <person name="Woodcroft B.J."/>
            <person name="Tyson G.W."/>
            <person name="Hugenholtz P."/>
            <person name="Polz M.F."/>
            <person name="Zhang T."/>
        </authorList>
    </citation>
    <scope>NUCLEOTIDE SEQUENCE</scope>
    <source>
        <strain evidence="11">HKST-UBA01</strain>
    </source>
</reference>
<feature type="disulfide bond" description="Redox-active" evidence="9">
    <location>
        <begin position="32"/>
        <end position="35"/>
    </location>
</feature>
<dbReference type="PANTHER" id="PTHR45663">
    <property type="entry name" value="GEO12009P1"/>
    <property type="match status" value="1"/>
</dbReference>
<dbReference type="FunFam" id="3.40.30.10:FF:000001">
    <property type="entry name" value="Thioredoxin"/>
    <property type="match status" value="1"/>
</dbReference>
<dbReference type="InterPro" id="IPR017937">
    <property type="entry name" value="Thioredoxin_CS"/>
</dbReference>
<comment type="caution">
    <text evidence="11">The sequence shown here is derived from an EMBL/GenBank/DDBJ whole genome shotgun (WGS) entry which is preliminary data.</text>
</comment>
<dbReference type="SUPFAM" id="SSF52833">
    <property type="entry name" value="Thioredoxin-like"/>
    <property type="match status" value="1"/>
</dbReference>
<reference evidence="11" key="1">
    <citation type="submission" date="2020-04" db="EMBL/GenBank/DDBJ databases">
        <authorList>
            <person name="Zhang T."/>
        </authorList>
    </citation>
    <scope>NUCLEOTIDE SEQUENCE</scope>
    <source>
        <strain evidence="11">HKST-UBA01</strain>
    </source>
</reference>
<gene>
    <name evidence="11" type="primary">trxA</name>
    <name evidence="11" type="ORF">KC729_21550</name>
</gene>
<proteinExistence type="inferred from homology"/>
<evidence type="ECO:0000256" key="4">
    <source>
        <dbReference type="ARBA" id="ARBA00023157"/>
    </source>
</evidence>
<feature type="site" description="Contributes to redox potential value" evidence="8">
    <location>
        <position position="34"/>
    </location>
</feature>
<evidence type="ECO:0000313" key="11">
    <source>
        <dbReference type="EMBL" id="MCA9730281.1"/>
    </source>
</evidence>
<evidence type="ECO:0000256" key="8">
    <source>
        <dbReference type="PIRSR" id="PIRSR000077-1"/>
    </source>
</evidence>
<feature type="site" description="Contributes to redox potential value" evidence="8">
    <location>
        <position position="33"/>
    </location>
</feature>
<dbReference type="CDD" id="cd02947">
    <property type="entry name" value="TRX_family"/>
    <property type="match status" value="1"/>
</dbReference>
<dbReference type="PANTHER" id="PTHR45663:SF11">
    <property type="entry name" value="GEO12009P1"/>
    <property type="match status" value="1"/>
</dbReference>
<dbReference type="Proteomes" id="UP000697710">
    <property type="component" value="Unassembled WGS sequence"/>
</dbReference>
<dbReference type="Gene3D" id="3.40.30.10">
    <property type="entry name" value="Glutaredoxin"/>
    <property type="match status" value="1"/>
</dbReference>
<feature type="domain" description="Thioredoxin" evidence="10">
    <location>
        <begin position="1"/>
        <end position="108"/>
    </location>
</feature>
<sequence length="115" mass="12155">MSSIKEVNEGQFESTVVQSATPTVVDFWAPWCGPCRIIGPIVEELSEEFGSAVQFVKVNVDNNQSLAARFGIQGIPTLLFFKDGEVVDGQVGALPKPALSAKVSAAFSVSPIAKG</sequence>
<keyword evidence="4 9" id="KW-1015">Disulfide bond</keyword>
<dbReference type="PROSITE" id="PS51352">
    <property type="entry name" value="THIOREDOXIN_2"/>
    <property type="match status" value="1"/>
</dbReference>